<dbReference type="CDD" id="cd18577">
    <property type="entry name" value="ABC_6TM_Pgp_ABCB1_D1_like"/>
    <property type="match status" value="1"/>
</dbReference>
<evidence type="ECO:0000256" key="9">
    <source>
        <dbReference type="ARBA" id="ARBA00023180"/>
    </source>
</evidence>
<evidence type="ECO:0000256" key="6">
    <source>
        <dbReference type="ARBA" id="ARBA00022840"/>
    </source>
</evidence>
<evidence type="ECO:0000256" key="10">
    <source>
        <dbReference type="SAM" id="MobiDB-lite"/>
    </source>
</evidence>
<evidence type="ECO:0000256" key="11">
    <source>
        <dbReference type="SAM" id="Phobius"/>
    </source>
</evidence>
<accession>A0A8H4XD76</accession>
<evidence type="ECO:0000256" key="4">
    <source>
        <dbReference type="ARBA" id="ARBA00022692"/>
    </source>
</evidence>
<evidence type="ECO:0000313" key="14">
    <source>
        <dbReference type="EMBL" id="KAF4969859.1"/>
    </source>
</evidence>
<dbReference type="InterPro" id="IPR027417">
    <property type="entry name" value="P-loop_NTPase"/>
</dbReference>
<comment type="caution">
    <text evidence="14">The sequence shown here is derived from an EMBL/GenBank/DDBJ whole genome shotgun (WGS) entry which is preliminary data.</text>
</comment>
<dbReference type="GO" id="GO:0090374">
    <property type="term" value="P:oligopeptide export from mitochondrion"/>
    <property type="evidence" value="ECO:0007669"/>
    <property type="project" value="TreeGrafter"/>
</dbReference>
<dbReference type="InterPro" id="IPR003593">
    <property type="entry name" value="AAA+_ATPase"/>
</dbReference>
<dbReference type="SUPFAM" id="SSF90123">
    <property type="entry name" value="ABC transporter transmembrane region"/>
    <property type="match status" value="2"/>
</dbReference>
<evidence type="ECO:0000256" key="3">
    <source>
        <dbReference type="ARBA" id="ARBA00022448"/>
    </source>
</evidence>
<feature type="transmembrane region" description="Helical" evidence="11">
    <location>
        <begin position="767"/>
        <end position="791"/>
    </location>
</feature>
<dbReference type="Pfam" id="PF00664">
    <property type="entry name" value="ABC_membrane"/>
    <property type="match status" value="2"/>
</dbReference>
<evidence type="ECO:0000256" key="1">
    <source>
        <dbReference type="ARBA" id="ARBA00004651"/>
    </source>
</evidence>
<dbReference type="GO" id="GO:0005743">
    <property type="term" value="C:mitochondrial inner membrane"/>
    <property type="evidence" value="ECO:0007669"/>
    <property type="project" value="TreeGrafter"/>
</dbReference>
<keyword evidence="7 11" id="KW-1133">Transmembrane helix</keyword>
<dbReference type="GO" id="GO:0016887">
    <property type="term" value="F:ATP hydrolysis activity"/>
    <property type="evidence" value="ECO:0007669"/>
    <property type="project" value="InterPro"/>
</dbReference>
<feature type="transmembrane region" description="Helical" evidence="11">
    <location>
        <begin position="255"/>
        <end position="277"/>
    </location>
</feature>
<keyword evidence="3" id="KW-0813">Transport</keyword>
<feature type="region of interest" description="Disordered" evidence="10">
    <location>
        <begin position="683"/>
        <end position="721"/>
    </location>
</feature>
<gene>
    <name evidence="14" type="ORF">FSARC_3017</name>
</gene>
<keyword evidence="4 11" id="KW-0812">Transmembrane</keyword>
<dbReference type="OrthoDB" id="6500128at2759"/>
<feature type="region of interest" description="Disordered" evidence="10">
    <location>
        <begin position="1"/>
        <end position="49"/>
    </location>
</feature>
<feature type="domain" description="ABC transporter" evidence="12">
    <location>
        <begin position="434"/>
        <end position="679"/>
    </location>
</feature>
<dbReference type="FunFam" id="3.40.50.300:FF:000251">
    <property type="entry name" value="ABC transporter B family member 19"/>
    <property type="match status" value="1"/>
</dbReference>
<feature type="transmembrane region" description="Helical" evidence="11">
    <location>
        <begin position="885"/>
        <end position="911"/>
    </location>
</feature>
<dbReference type="FunFam" id="1.20.1560.10:FF:000009">
    <property type="entry name" value="ABC transporter B family member 1"/>
    <property type="match status" value="1"/>
</dbReference>
<keyword evidence="8 11" id="KW-0472">Membrane</keyword>
<evidence type="ECO:0000256" key="2">
    <source>
        <dbReference type="ARBA" id="ARBA00007577"/>
    </source>
</evidence>
<dbReference type="SUPFAM" id="SSF52540">
    <property type="entry name" value="P-loop containing nucleoside triphosphate hydrolases"/>
    <property type="match status" value="2"/>
</dbReference>
<name>A0A8H4XD76_9HYPO</name>
<feature type="transmembrane region" description="Helical" evidence="11">
    <location>
        <begin position="231"/>
        <end position="249"/>
    </location>
</feature>
<evidence type="ECO:0000259" key="12">
    <source>
        <dbReference type="PROSITE" id="PS50893"/>
    </source>
</evidence>
<dbReference type="PANTHER" id="PTHR43394">
    <property type="entry name" value="ATP-DEPENDENT PERMEASE MDL1, MITOCHONDRIAL"/>
    <property type="match status" value="1"/>
</dbReference>
<dbReference type="CDD" id="cd18578">
    <property type="entry name" value="ABC_6TM_Pgp_ABCB1_D2_like"/>
    <property type="match status" value="1"/>
</dbReference>
<feature type="transmembrane region" description="Helical" evidence="11">
    <location>
        <begin position="155"/>
        <end position="180"/>
    </location>
</feature>
<dbReference type="EMBL" id="JABEXW010000148">
    <property type="protein sequence ID" value="KAF4969859.1"/>
    <property type="molecule type" value="Genomic_DNA"/>
</dbReference>
<feature type="transmembrane region" description="Helical" evidence="11">
    <location>
        <begin position="917"/>
        <end position="938"/>
    </location>
</feature>
<feature type="transmembrane region" description="Helical" evidence="11">
    <location>
        <begin position="367"/>
        <end position="386"/>
    </location>
</feature>
<reference evidence="14" key="2">
    <citation type="submission" date="2020-05" db="EMBL/GenBank/DDBJ databases">
        <authorList>
            <person name="Kim H.-S."/>
            <person name="Proctor R.H."/>
            <person name="Brown D.W."/>
        </authorList>
    </citation>
    <scope>NUCLEOTIDE SEQUENCE</scope>
    <source>
        <strain evidence="14">NRRL 20472</strain>
    </source>
</reference>
<feature type="compositionally biased region" description="Polar residues" evidence="10">
    <location>
        <begin position="22"/>
        <end position="38"/>
    </location>
</feature>
<dbReference type="Gene3D" id="3.40.50.300">
    <property type="entry name" value="P-loop containing nucleotide triphosphate hydrolases"/>
    <property type="match status" value="2"/>
</dbReference>
<feature type="transmembrane region" description="Helical" evidence="11">
    <location>
        <begin position="818"/>
        <end position="838"/>
    </location>
</feature>
<dbReference type="Proteomes" id="UP000622797">
    <property type="component" value="Unassembled WGS sequence"/>
</dbReference>
<dbReference type="PANTHER" id="PTHR43394:SF27">
    <property type="entry name" value="ATP-DEPENDENT TRANSLOCASE ABCB1-LIKE"/>
    <property type="match status" value="1"/>
</dbReference>
<feature type="domain" description="ABC transporter" evidence="12">
    <location>
        <begin position="1100"/>
        <end position="1340"/>
    </location>
</feature>
<dbReference type="InterPro" id="IPR036640">
    <property type="entry name" value="ABC1_TM_sf"/>
</dbReference>
<dbReference type="FunFam" id="3.40.50.300:FF:000916">
    <property type="entry name" value="ABC transporter B family member 9"/>
    <property type="match status" value="1"/>
</dbReference>
<dbReference type="GO" id="GO:0005524">
    <property type="term" value="F:ATP binding"/>
    <property type="evidence" value="ECO:0007669"/>
    <property type="project" value="UniProtKB-KW"/>
</dbReference>
<comment type="similarity">
    <text evidence="2">Belongs to the ABC transporter superfamily. ABCB family. Multidrug resistance exporter (TC 3.A.1.201) subfamily.</text>
</comment>
<comment type="subcellular location">
    <subcellularLocation>
        <location evidence="1">Cell membrane</location>
        <topology evidence="1">Multi-pass membrane protein</topology>
    </subcellularLocation>
</comment>
<evidence type="ECO:0008006" key="16">
    <source>
        <dbReference type="Google" id="ProtNLM"/>
    </source>
</evidence>
<evidence type="ECO:0000256" key="5">
    <source>
        <dbReference type="ARBA" id="ARBA00022741"/>
    </source>
</evidence>
<feature type="transmembrane region" description="Helical" evidence="11">
    <location>
        <begin position="334"/>
        <end position="355"/>
    </location>
</feature>
<feature type="compositionally biased region" description="Polar residues" evidence="10">
    <location>
        <begin position="683"/>
        <end position="695"/>
    </location>
</feature>
<protein>
    <recommendedName>
        <fullName evidence="16">ABC transporter</fullName>
    </recommendedName>
</protein>
<organism evidence="14 15">
    <name type="scientific">Fusarium sarcochroum</name>
    <dbReference type="NCBI Taxonomy" id="1208366"/>
    <lineage>
        <taxon>Eukaryota</taxon>
        <taxon>Fungi</taxon>
        <taxon>Dikarya</taxon>
        <taxon>Ascomycota</taxon>
        <taxon>Pezizomycotina</taxon>
        <taxon>Sordariomycetes</taxon>
        <taxon>Hypocreomycetidae</taxon>
        <taxon>Hypocreales</taxon>
        <taxon>Nectriaceae</taxon>
        <taxon>Fusarium</taxon>
        <taxon>Fusarium lateritium species complex</taxon>
    </lineage>
</organism>
<dbReference type="PROSITE" id="PS50929">
    <property type="entry name" value="ABC_TM1F"/>
    <property type="match status" value="2"/>
</dbReference>
<dbReference type="Gene3D" id="1.20.1560.10">
    <property type="entry name" value="ABC transporter type 1, transmembrane domain"/>
    <property type="match status" value="1"/>
</dbReference>
<feature type="transmembrane region" description="Helical" evidence="11">
    <location>
        <begin position="999"/>
        <end position="1019"/>
    </location>
</feature>
<keyword evidence="15" id="KW-1185">Reference proteome</keyword>
<keyword evidence="9" id="KW-0325">Glycoprotein</keyword>
<dbReference type="Pfam" id="PF00005">
    <property type="entry name" value="ABC_tran"/>
    <property type="match status" value="2"/>
</dbReference>
<evidence type="ECO:0000256" key="7">
    <source>
        <dbReference type="ARBA" id="ARBA00022989"/>
    </source>
</evidence>
<dbReference type="PROSITE" id="PS00211">
    <property type="entry name" value="ABC_TRANSPORTER_1"/>
    <property type="match status" value="2"/>
</dbReference>
<reference evidence="14" key="1">
    <citation type="journal article" date="2020" name="BMC Genomics">
        <title>Correction to: Identification and distribution of gene clusters required for synthesis of sphingolipid metabolism inhibitors in diverse species of the filamentous fungus Fusarium.</title>
        <authorList>
            <person name="Kim H.S."/>
            <person name="Lohmar J.M."/>
            <person name="Busman M."/>
            <person name="Brown D.W."/>
            <person name="Naumann T.A."/>
            <person name="Divon H.H."/>
            <person name="Lysoe E."/>
            <person name="Uhlig S."/>
            <person name="Proctor R.H."/>
        </authorList>
    </citation>
    <scope>NUCLEOTIDE SEQUENCE</scope>
    <source>
        <strain evidence="14">NRRL 20472</strain>
    </source>
</reference>
<evidence type="ECO:0000313" key="15">
    <source>
        <dbReference type="Proteomes" id="UP000622797"/>
    </source>
</evidence>
<dbReference type="InterPro" id="IPR011527">
    <property type="entry name" value="ABC1_TM_dom"/>
</dbReference>
<feature type="domain" description="ABC transmembrane type-1" evidence="13">
    <location>
        <begin position="108"/>
        <end position="398"/>
    </location>
</feature>
<dbReference type="GO" id="GO:0015421">
    <property type="term" value="F:ABC-type oligopeptide transporter activity"/>
    <property type="evidence" value="ECO:0007669"/>
    <property type="project" value="TreeGrafter"/>
</dbReference>
<feature type="transmembrane region" description="Helical" evidence="11">
    <location>
        <begin position="1031"/>
        <end position="1055"/>
    </location>
</feature>
<dbReference type="FunFam" id="1.20.1560.10:FF:000102">
    <property type="entry name" value="ABC multidrug transporter Mdr1"/>
    <property type="match status" value="1"/>
</dbReference>
<feature type="transmembrane region" description="Helical" evidence="11">
    <location>
        <begin position="106"/>
        <end position="135"/>
    </location>
</feature>
<dbReference type="InterPro" id="IPR003439">
    <property type="entry name" value="ABC_transporter-like_ATP-bd"/>
</dbReference>
<keyword evidence="5" id="KW-0547">Nucleotide-binding</keyword>
<dbReference type="SMART" id="SM00382">
    <property type="entry name" value="AAA"/>
    <property type="match status" value="2"/>
</dbReference>
<sequence length="1345" mass="146288">MPTPDPSRPVTGEPAVAEVEQPVSNIEQTSATGTSPADNNEKSVPDTSEGTVAVSVPVPVPTPDPFAHLPSAQAEILRRQVYVHDESRKGSIGELYRYASQSDLSLMALGGVCAVASGAALPCMTIIFGGVQRIFQDYFYEEKSYAEFQDSMTEYVLYFVYLGIGQFVASYVATVTYIYVGERITGKIRQHYLESCLRQNIGFFDKMGAGEVTTRLTADMNLIQAGISEKISMSLSAVATFIAAFAIGFSHSWKLTLILSCVVFTWVIHMAVCANFMMGNMNQSLAAYAQGGSLTYEVFSSIRTAVAFGAQDRLASRFEVHLARAEGFGFRFKSAVGMIVAGLQLIMFLGYALAFWQGSKLLVNGEIPLSTLLVVLMSVMAGAFVLGNVAPNMQALTAAVAAATKIFGAIDRPSPIDAEGDSGDILSERVIGSLHLEDLHHIYPSRPDIAVLKGVNIDIPAGKTTAIIGPSGSGKSTIVSLIERFYDPTGGKVFLDGHDISTLSVKWLRKQMALVSQEPVLFSASIYDNIAHGLSRSEFEHIDGERKRERIIGAAKQANAHSFVMDLDDGYDTHVGQQGFLLSGGQRQRIAIARAIVSDPKILLLDEATSALDSESERVVQEALRNAAKGRTTITIAHRLYTIKEADNIVVMADGVVVEQGSHAELLAKKDSAYAELVKAQNLSNETQDHSSSSYGEEIHENEGENSGSCEEANEKMSHRSEPPILAPVEAAGQSGATREDVAGPKKYRLWTLIKFVVSFNQADWKLMAVGCFFSVICGLGNPTTAVLFAYQVDILARPTPPYGSSEVKSDSDFWSGMYVMLAFVLCLSYAVHGIAFAKTSERLVHRARDAAFQTVLRQEVEFFDRKENSAGILTALLATETTHLAGLSGVTLGSIIIAVVTLVSCCALGLAIGWKLTLVCISTLPITITCGFFQSWLMTYFQQRARKAYETSVGFAAEAISSIRTVASLGREQDVLSIYRDSVKVQQRRSLISVLKTSSLYAASQSMLFFCLGLAFWYGSTLLGRREYDMFQFFLCFMAILFGAQNVTLVFAFAPDVGKAHNAAKTLKTLFDRVPKIDTWTVTGADRETPDTEKLSGMIEFRDVHFRYPTRPDQLVLQGLSFYVKPGQYVALVGASGCGKSTAIALLERFYDTESGSILIDGKDIGKLNINDYRSQLALVSQEPTLYQGTIRDNILLGSSSDGVDASNEAVEEAARLANVLDFIKTLPEGFETVVGNRGSLLSGGQKQRIAIARALIRNPRILLLDEATSALDTESEHIVQSALDSAAKGRTTISIAHRLSTIQRADVIYCFGAGKIVEWGTHSELMERNGPYSELVRLQTLEK</sequence>
<evidence type="ECO:0000256" key="8">
    <source>
        <dbReference type="ARBA" id="ARBA00023136"/>
    </source>
</evidence>
<evidence type="ECO:0000259" key="13">
    <source>
        <dbReference type="PROSITE" id="PS50929"/>
    </source>
</evidence>
<keyword evidence="6" id="KW-0067">ATP-binding</keyword>
<dbReference type="CDD" id="cd03249">
    <property type="entry name" value="ABC_MTABC3_MDL1_MDL2"/>
    <property type="match status" value="2"/>
</dbReference>
<dbReference type="PROSITE" id="PS50893">
    <property type="entry name" value="ABC_TRANSPORTER_2"/>
    <property type="match status" value="2"/>
</dbReference>
<dbReference type="InterPro" id="IPR017871">
    <property type="entry name" value="ABC_transporter-like_CS"/>
</dbReference>
<proteinExistence type="inferred from homology"/>
<dbReference type="InterPro" id="IPR039421">
    <property type="entry name" value="Type_1_exporter"/>
</dbReference>
<dbReference type="GO" id="GO:0005886">
    <property type="term" value="C:plasma membrane"/>
    <property type="evidence" value="ECO:0007669"/>
    <property type="project" value="UniProtKB-SubCell"/>
</dbReference>
<feature type="domain" description="ABC transmembrane type-1" evidence="13">
    <location>
        <begin position="769"/>
        <end position="1060"/>
    </location>
</feature>